<keyword evidence="2 3" id="KW-0697">Rotamase</keyword>
<dbReference type="PROSITE" id="PS50059">
    <property type="entry name" value="FKBP_PPIASE"/>
    <property type="match status" value="1"/>
</dbReference>
<evidence type="ECO:0000313" key="8">
    <source>
        <dbReference type="Proteomes" id="UP000184488"/>
    </source>
</evidence>
<feature type="region of interest" description="Disordered" evidence="5">
    <location>
        <begin position="253"/>
        <end position="273"/>
    </location>
</feature>
<feature type="domain" description="PPIase FKBP-type" evidence="6">
    <location>
        <begin position="127"/>
        <end position="225"/>
    </location>
</feature>
<sequence>MNRILKSIFFLIFGVAFVSCNKDDKAEDVYVIPYAEQYPKDIAAIEKFLGEYYMEVSSDFDVTFTKIPDGNPDNKVSIMDQTDYPLLNKNVLSNGVNYKVYYINITKTAANSSDPDYFGANESPSKVDSVFVSYKGRLLDNTSFDESNTPVWFEMTRTIEGWGEVLSEFKTGNHVYDDLTGVVTFSDFGAGIMFLPSGLGYYNNSSVSISAYSPLIFNFKLKKLNYVDHDYDRIDSRFEINVGVDGKFADTDGDGYPDYLDQDDDNDGYSTKNEIKKPGGGYYTYDEISDCDGNLSNPLRVRRYLDKSCHN</sequence>
<dbReference type="PROSITE" id="PS51257">
    <property type="entry name" value="PROKAR_LIPOPROTEIN"/>
    <property type="match status" value="1"/>
</dbReference>
<dbReference type="SUPFAM" id="SSF54534">
    <property type="entry name" value="FKBP-like"/>
    <property type="match status" value="1"/>
</dbReference>
<evidence type="ECO:0000256" key="1">
    <source>
        <dbReference type="ARBA" id="ARBA00000971"/>
    </source>
</evidence>
<reference evidence="8" key="1">
    <citation type="submission" date="2016-11" db="EMBL/GenBank/DDBJ databases">
        <authorList>
            <person name="Varghese N."/>
            <person name="Submissions S."/>
        </authorList>
    </citation>
    <scope>NUCLEOTIDE SEQUENCE [LARGE SCALE GENOMIC DNA]</scope>
    <source>
        <strain evidence="8">DSM 18829</strain>
    </source>
</reference>
<dbReference type="AlphaFoldDB" id="A0A1M6FLP1"/>
<proteinExistence type="inferred from homology"/>
<accession>A0A1M6FLP1</accession>
<evidence type="ECO:0000256" key="4">
    <source>
        <dbReference type="RuleBase" id="RU003915"/>
    </source>
</evidence>
<comment type="catalytic activity">
    <reaction evidence="1 3 4">
        <text>[protein]-peptidylproline (omega=180) = [protein]-peptidylproline (omega=0)</text>
        <dbReference type="Rhea" id="RHEA:16237"/>
        <dbReference type="Rhea" id="RHEA-COMP:10747"/>
        <dbReference type="Rhea" id="RHEA-COMP:10748"/>
        <dbReference type="ChEBI" id="CHEBI:83833"/>
        <dbReference type="ChEBI" id="CHEBI:83834"/>
        <dbReference type="EC" id="5.2.1.8"/>
    </reaction>
</comment>
<keyword evidence="8" id="KW-1185">Reference proteome</keyword>
<evidence type="ECO:0000256" key="2">
    <source>
        <dbReference type="ARBA" id="ARBA00023110"/>
    </source>
</evidence>
<dbReference type="InterPro" id="IPR046357">
    <property type="entry name" value="PPIase_dom_sf"/>
</dbReference>
<dbReference type="EMBL" id="FQZI01000004">
    <property type="protein sequence ID" value="SHI98572.1"/>
    <property type="molecule type" value="Genomic_DNA"/>
</dbReference>
<organism evidence="7 8">
    <name type="scientific">Flavobacterium terrae</name>
    <dbReference type="NCBI Taxonomy" id="415425"/>
    <lineage>
        <taxon>Bacteria</taxon>
        <taxon>Pseudomonadati</taxon>
        <taxon>Bacteroidota</taxon>
        <taxon>Flavobacteriia</taxon>
        <taxon>Flavobacteriales</taxon>
        <taxon>Flavobacteriaceae</taxon>
        <taxon>Flavobacterium</taxon>
    </lineage>
</organism>
<dbReference type="InterPro" id="IPR001179">
    <property type="entry name" value="PPIase_FKBP_dom"/>
</dbReference>
<dbReference type="Gene3D" id="3.10.50.40">
    <property type="match status" value="1"/>
</dbReference>
<comment type="similarity">
    <text evidence="4">Belongs to the FKBP-type PPIase family.</text>
</comment>
<feature type="compositionally biased region" description="Acidic residues" evidence="5">
    <location>
        <begin position="253"/>
        <end position="267"/>
    </location>
</feature>
<protein>
    <recommendedName>
        <fullName evidence="4">Peptidyl-prolyl cis-trans isomerase</fullName>
        <ecNumber evidence="4">5.2.1.8</ecNumber>
    </recommendedName>
</protein>
<dbReference type="OrthoDB" id="1424215at2"/>
<evidence type="ECO:0000256" key="5">
    <source>
        <dbReference type="SAM" id="MobiDB-lite"/>
    </source>
</evidence>
<gene>
    <name evidence="7" type="ORF">SAMN05444363_2231</name>
</gene>
<dbReference type="Proteomes" id="UP000184488">
    <property type="component" value="Unassembled WGS sequence"/>
</dbReference>
<evidence type="ECO:0000259" key="6">
    <source>
        <dbReference type="PROSITE" id="PS50059"/>
    </source>
</evidence>
<name>A0A1M6FLP1_9FLAO</name>
<evidence type="ECO:0000313" key="7">
    <source>
        <dbReference type="EMBL" id="SHI98572.1"/>
    </source>
</evidence>
<keyword evidence="3 4" id="KW-0413">Isomerase</keyword>
<dbReference type="EC" id="5.2.1.8" evidence="4"/>
<dbReference type="GO" id="GO:0003755">
    <property type="term" value="F:peptidyl-prolyl cis-trans isomerase activity"/>
    <property type="evidence" value="ECO:0007669"/>
    <property type="project" value="UniProtKB-UniRule"/>
</dbReference>
<dbReference type="Pfam" id="PF00254">
    <property type="entry name" value="FKBP_C"/>
    <property type="match status" value="1"/>
</dbReference>
<dbReference type="RefSeq" id="WP_073311418.1">
    <property type="nucleotide sequence ID" value="NZ_FQZI01000004.1"/>
</dbReference>
<dbReference type="STRING" id="415425.SAMN05444363_2231"/>
<evidence type="ECO:0000256" key="3">
    <source>
        <dbReference type="PROSITE-ProRule" id="PRU00277"/>
    </source>
</evidence>